<evidence type="ECO:0000313" key="2">
    <source>
        <dbReference type="Proteomes" id="UP001305414"/>
    </source>
</evidence>
<sequence length="79" mass="9326">MGQFTEGARCFTELASMKDRISSLERETRDVLVGLDAPSWKTLERDTDLCERIQYLFGWQLEELRTLRTCRDHQVSRTE</sequence>
<proteinExistence type="predicted"/>
<keyword evidence="2" id="KW-1185">Reference proteome</keyword>
<protein>
    <submittedName>
        <fullName evidence="1">Uncharacterized protein</fullName>
    </submittedName>
</protein>
<reference evidence="1 2" key="1">
    <citation type="submission" date="2023-10" db="EMBL/GenBank/DDBJ databases">
        <title>Draft genome sequence of Xylaria bambusicola isolate GMP-LS, the root and basal stem rot pathogen of sugarcane in Indonesia.</title>
        <authorList>
            <person name="Selvaraj P."/>
            <person name="Muralishankar V."/>
            <person name="Muruganantham S."/>
            <person name="Sp S."/>
            <person name="Haryani S."/>
            <person name="Lau K.J.X."/>
            <person name="Naqvi N.I."/>
        </authorList>
    </citation>
    <scope>NUCLEOTIDE SEQUENCE [LARGE SCALE GENOMIC DNA]</scope>
    <source>
        <strain evidence="1">GMP-LS</strain>
    </source>
</reference>
<name>A0AAN7Z1T0_9PEZI</name>
<dbReference type="EMBL" id="JAWHQM010000036">
    <property type="protein sequence ID" value="KAK5633875.1"/>
    <property type="molecule type" value="Genomic_DNA"/>
</dbReference>
<gene>
    <name evidence="1" type="ORF">RRF57_009589</name>
</gene>
<organism evidence="1 2">
    <name type="scientific">Xylaria bambusicola</name>
    <dbReference type="NCBI Taxonomy" id="326684"/>
    <lineage>
        <taxon>Eukaryota</taxon>
        <taxon>Fungi</taxon>
        <taxon>Dikarya</taxon>
        <taxon>Ascomycota</taxon>
        <taxon>Pezizomycotina</taxon>
        <taxon>Sordariomycetes</taxon>
        <taxon>Xylariomycetidae</taxon>
        <taxon>Xylariales</taxon>
        <taxon>Xylariaceae</taxon>
        <taxon>Xylaria</taxon>
    </lineage>
</organism>
<dbReference type="AlphaFoldDB" id="A0AAN7Z1T0"/>
<comment type="caution">
    <text evidence="1">The sequence shown here is derived from an EMBL/GenBank/DDBJ whole genome shotgun (WGS) entry which is preliminary data.</text>
</comment>
<evidence type="ECO:0000313" key="1">
    <source>
        <dbReference type="EMBL" id="KAK5633875.1"/>
    </source>
</evidence>
<dbReference type="Proteomes" id="UP001305414">
    <property type="component" value="Unassembled WGS sequence"/>
</dbReference>
<accession>A0AAN7Z1T0</accession>